<dbReference type="PANTHER" id="PTHR30469:SF33">
    <property type="entry name" value="SLR1207 PROTEIN"/>
    <property type="match status" value="1"/>
</dbReference>
<dbReference type="NCBIfam" id="TIGR01730">
    <property type="entry name" value="RND_mfp"/>
    <property type="match status" value="1"/>
</dbReference>
<evidence type="ECO:0000259" key="4">
    <source>
        <dbReference type="Pfam" id="PF25917"/>
    </source>
</evidence>
<dbReference type="PANTHER" id="PTHR30469">
    <property type="entry name" value="MULTIDRUG RESISTANCE PROTEIN MDTA"/>
    <property type="match status" value="1"/>
</dbReference>
<name>A0ABX1DE04_9FLAO</name>
<dbReference type="EMBL" id="JAAVJS010000008">
    <property type="protein sequence ID" value="NJX15243.1"/>
    <property type="molecule type" value="Genomic_DNA"/>
</dbReference>
<sequence length="378" mass="41691">MNKTVRIILVLVGIIALAFVLKYFKDANSKDIVDYKVEEPFYTSINTKAVATGKLNPEEEVELKPQISGIVDKIVVEEGDVVKKGDLIATIRVVPNEQSLVSAKSRIASSKLSFDNAKTLYNRNKALFEKGVISQQDFENSELSYNQAMETLAQAQNDYQIIKQGSVSGGSSANTNIVAQIQGTILEIPVREGDQVIQSNNFNAGTTIATIADMSKMIFEGKVDEAEVGKLKEGKEIKVVLGAIKDKEFPATLTFVAPKGIEENGAVQFTIKADVKIDTTTNIRAGYSANAEIDLEAKDSVLAIREALLQYNRITEKPFVEVLDGDNKFKKQNVELGISDGINVEIKEGVKEDDKIKVWNKASNDNNDEEDKKERRHD</sequence>
<accession>A0ABX1DE04</accession>
<evidence type="ECO:0000313" key="6">
    <source>
        <dbReference type="Proteomes" id="UP000760545"/>
    </source>
</evidence>
<dbReference type="InterPro" id="IPR058625">
    <property type="entry name" value="MdtA-like_BSH"/>
</dbReference>
<dbReference type="InterPro" id="IPR006143">
    <property type="entry name" value="RND_pump_MFP"/>
</dbReference>
<evidence type="ECO:0000313" key="5">
    <source>
        <dbReference type="EMBL" id="NJX15243.1"/>
    </source>
</evidence>
<keyword evidence="3" id="KW-0812">Transmembrane</keyword>
<dbReference type="Gene3D" id="2.40.50.100">
    <property type="match status" value="1"/>
</dbReference>
<comment type="similarity">
    <text evidence="1">Belongs to the membrane fusion protein (MFP) (TC 8.A.1) family.</text>
</comment>
<proteinExistence type="inferred from homology"/>
<organism evidence="5 6">
    <name type="scientific">Tamlana crocina</name>
    <dbReference type="NCBI Taxonomy" id="393006"/>
    <lineage>
        <taxon>Bacteria</taxon>
        <taxon>Pseudomonadati</taxon>
        <taxon>Bacteroidota</taxon>
        <taxon>Flavobacteriia</taxon>
        <taxon>Flavobacteriales</taxon>
        <taxon>Flavobacteriaceae</taxon>
        <taxon>Tamlana</taxon>
    </lineage>
</organism>
<protein>
    <submittedName>
        <fullName evidence="5">Efflux RND transporter periplasmic adaptor subunit</fullName>
    </submittedName>
</protein>
<evidence type="ECO:0000256" key="3">
    <source>
        <dbReference type="SAM" id="Phobius"/>
    </source>
</evidence>
<evidence type="ECO:0000256" key="2">
    <source>
        <dbReference type="SAM" id="MobiDB-lite"/>
    </source>
</evidence>
<comment type="caution">
    <text evidence="5">The sequence shown here is derived from an EMBL/GenBank/DDBJ whole genome shotgun (WGS) entry which is preliminary data.</text>
</comment>
<dbReference type="Gene3D" id="1.10.287.470">
    <property type="entry name" value="Helix hairpin bin"/>
    <property type="match status" value="1"/>
</dbReference>
<keyword evidence="3" id="KW-1133">Transmembrane helix</keyword>
<keyword evidence="3" id="KW-0472">Membrane</keyword>
<dbReference type="SUPFAM" id="SSF111369">
    <property type="entry name" value="HlyD-like secretion proteins"/>
    <property type="match status" value="1"/>
</dbReference>
<evidence type="ECO:0000256" key="1">
    <source>
        <dbReference type="ARBA" id="ARBA00009477"/>
    </source>
</evidence>
<gene>
    <name evidence="5" type="ORF">HC176_07045</name>
</gene>
<dbReference type="Gene3D" id="2.40.420.20">
    <property type="match status" value="1"/>
</dbReference>
<feature type="transmembrane region" description="Helical" evidence="3">
    <location>
        <begin position="7"/>
        <end position="24"/>
    </location>
</feature>
<dbReference type="Gene3D" id="2.40.30.170">
    <property type="match status" value="1"/>
</dbReference>
<dbReference type="Proteomes" id="UP000760545">
    <property type="component" value="Unassembled WGS sequence"/>
</dbReference>
<feature type="domain" description="Multidrug resistance protein MdtA-like barrel-sandwich hybrid" evidence="4">
    <location>
        <begin position="60"/>
        <end position="200"/>
    </location>
</feature>
<feature type="region of interest" description="Disordered" evidence="2">
    <location>
        <begin position="358"/>
        <end position="378"/>
    </location>
</feature>
<dbReference type="RefSeq" id="WP_167917491.1">
    <property type="nucleotide sequence ID" value="NZ_JAAVJS010000008.1"/>
</dbReference>
<dbReference type="Pfam" id="PF25917">
    <property type="entry name" value="BSH_RND"/>
    <property type="match status" value="1"/>
</dbReference>
<keyword evidence="6" id="KW-1185">Reference proteome</keyword>
<reference evidence="5 6" key="1">
    <citation type="submission" date="2020-03" db="EMBL/GenBank/DDBJ databases">
        <title>Tamlana sp. nov, isolated from XXX.</title>
        <authorList>
            <person name="Cao W.R."/>
        </authorList>
    </citation>
    <scope>NUCLEOTIDE SEQUENCE [LARGE SCALE GENOMIC DNA]</scope>
    <source>
        <strain evidence="5 6">HST1-43</strain>
    </source>
</reference>